<evidence type="ECO:0000256" key="12">
    <source>
        <dbReference type="ARBA" id="ARBA00023136"/>
    </source>
</evidence>
<sequence length="567" mass="62668">MTSQDIEVFGRGTLRHGNLPTRGLSVLEAVIRLGKRRKGAISEHWQGLQLLDILSRLRWCRPARDRALENIRADLEPPLLQSGPMHLLLQTAIVVLPIAFYYVLRPKRNYVPDFPGPVSPSWLYGGFCPSKRSVREVVNIAYAGNLAELLLAPVYGQYEFTWLKRFGSVYQIRGCFGRTHIVIADPVSMNYVFSSPKWDQAPTLSTLMCMATGLQSVEGFRAAGPEHRHLRGALNGAFTASVVQTYEPIFERVAAGISERIDSSPTNTVDIADILSAETLSAISMALLSRPVEELDPGFVQLNINLLRAAARSSKKDLLSTDLLANYIPRRLLYRLLNFRIAGWHAVTRGRDLGLALGRAVVEDKLRVRASGEDQGIEDGYDLLLSGKAGTGTKNLGTEELIAQTSVLLLAGQDTTMPKANTLAFCLIELARNPALQDQLRTEIQAHAPGQSYNQLPLLNAVIKEVLWMFPTEPVTDRLAYEGDIIPLSEPVLDRQGQKIECIPVRKGQVVTMAIASYQRMISQWGSDVMEFNPMRWLDGGSVQTSNIIGPYANLMTFVSGARTCIG</sequence>
<dbReference type="InterPro" id="IPR001128">
    <property type="entry name" value="Cyt_P450"/>
</dbReference>
<evidence type="ECO:0000256" key="3">
    <source>
        <dbReference type="ARBA" id="ARBA00004721"/>
    </source>
</evidence>
<dbReference type="Proteomes" id="UP001295794">
    <property type="component" value="Unassembled WGS sequence"/>
</dbReference>
<dbReference type="EMBL" id="CAVNYO010000466">
    <property type="protein sequence ID" value="CAK5283308.1"/>
    <property type="molecule type" value="Genomic_DNA"/>
</dbReference>
<dbReference type="PANTHER" id="PTHR24305:SF166">
    <property type="entry name" value="CYTOCHROME P450 12A4, MITOCHONDRIAL-RELATED"/>
    <property type="match status" value="1"/>
</dbReference>
<accession>A0AAD2HZ78</accession>
<keyword evidence="5" id="KW-0349">Heme</keyword>
<evidence type="ECO:0000256" key="5">
    <source>
        <dbReference type="ARBA" id="ARBA00022617"/>
    </source>
</evidence>
<comment type="pathway">
    <text evidence="3">Secondary metabolite biosynthesis; terpenoid biosynthesis.</text>
</comment>
<evidence type="ECO:0000256" key="7">
    <source>
        <dbReference type="ARBA" id="ARBA00022723"/>
    </source>
</evidence>
<evidence type="ECO:0000256" key="1">
    <source>
        <dbReference type="ARBA" id="ARBA00001971"/>
    </source>
</evidence>
<organism evidence="13 14">
    <name type="scientific">Mycena citricolor</name>
    <dbReference type="NCBI Taxonomy" id="2018698"/>
    <lineage>
        <taxon>Eukaryota</taxon>
        <taxon>Fungi</taxon>
        <taxon>Dikarya</taxon>
        <taxon>Basidiomycota</taxon>
        <taxon>Agaricomycotina</taxon>
        <taxon>Agaricomycetes</taxon>
        <taxon>Agaricomycetidae</taxon>
        <taxon>Agaricales</taxon>
        <taxon>Marasmiineae</taxon>
        <taxon>Mycenaceae</taxon>
        <taxon>Mycena</taxon>
    </lineage>
</organism>
<keyword evidence="10" id="KW-0408">Iron</keyword>
<keyword evidence="11" id="KW-0503">Monooxygenase</keyword>
<protein>
    <recommendedName>
        <fullName evidence="15">Cytochrome P450</fullName>
    </recommendedName>
</protein>
<evidence type="ECO:0000256" key="8">
    <source>
        <dbReference type="ARBA" id="ARBA00022989"/>
    </source>
</evidence>
<keyword evidence="8" id="KW-1133">Transmembrane helix</keyword>
<dbReference type="GO" id="GO:0020037">
    <property type="term" value="F:heme binding"/>
    <property type="evidence" value="ECO:0007669"/>
    <property type="project" value="InterPro"/>
</dbReference>
<evidence type="ECO:0000256" key="2">
    <source>
        <dbReference type="ARBA" id="ARBA00004370"/>
    </source>
</evidence>
<keyword evidence="12" id="KW-0472">Membrane</keyword>
<proteinExistence type="inferred from homology"/>
<dbReference type="AlphaFoldDB" id="A0AAD2HZ78"/>
<comment type="cofactor">
    <cofactor evidence="1">
        <name>heme</name>
        <dbReference type="ChEBI" id="CHEBI:30413"/>
    </cofactor>
</comment>
<comment type="similarity">
    <text evidence="4">Belongs to the cytochrome P450 family.</text>
</comment>
<dbReference type="Gene3D" id="1.10.630.10">
    <property type="entry name" value="Cytochrome P450"/>
    <property type="match status" value="1"/>
</dbReference>
<dbReference type="GO" id="GO:0004497">
    <property type="term" value="F:monooxygenase activity"/>
    <property type="evidence" value="ECO:0007669"/>
    <property type="project" value="UniProtKB-KW"/>
</dbReference>
<dbReference type="GO" id="GO:0016705">
    <property type="term" value="F:oxidoreductase activity, acting on paired donors, with incorporation or reduction of molecular oxygen"/>
    <property type="evidence" value="ECO:0007669"/>
    <property type="project" value="InterPro"/>
</dbReference>
<evidence type="ECO:0000256" key="9">
    <source>
        <dbReference type="ARBA" id="ARBA00023002"/>
    </source>
</evidence>
<dbReference type="PANTHER" id="PTHR24305">
    <property type="entry name" value="CYTOCHROME P450"/>
    <property type="match status" value="1"/>
</dbReference>
<dbReference type="InterPro" id="IPR050121">
    <property type="entry name" value="Cytochrome_P450_monoxygenase"/>
</dbReference>
<dbReference type="Pfam" id="PF00067">
    <property type="entry name" value="p450"/>
    <property type="match status" value="1"/>
</dbReference>
<evidence type="ECO:0000256" key="6">
    <source>
        <dbReference type="ARBA" id="ARBA00022692"/>
    </source>
</evidence>
<evidence type="ECO:0000313" key="14">
    <source>
        <dbReference type="Proteomes" id="UP001295794"/>
    </source>
</evidence>
<evidence type="ECO:0000313" key="13">
    <source>
        <dbReference type="EMBL" id="CAK5283308.1"/>
    </source>
</evidence>
<comment type="caution">
    <text evidence="13">The sequence shown here is derived from an EMBL/GenBank/DDBJ whole genome shotgun (WGS) entry which is preliminary data.</text>
</comment>
<keyword evidence="7" id="KW-0479">Metal-binding</keyword>
<keyword evidence="14" id="KW-1185">Reference proteome</keyword>
<dbReference type="InterPro" id="IPR036396">
    <property type="entry name" value="Cyt_P450_sf"/>
</dbReference>
<evidence type="ECO:0008006" key="15">
    <source>
        <dbReference type="Google" id="ProtNLM"/>
    </source>
</evidence>
<comment type="subcellular location">
    <subcellularLocation>
        <location evidence="2">Membrane</location>
    </subcellularLocation>
</comment>
<dbReference type="GO" id="GO:0005506">
    <property type="term" value="F:iron ion binding"/>
    <property type="evidence" value="ECO:0007669"/>
    <property type="project" value="InterPro"/>
</dbReference>
<evidence type="ECO:0000256" key="10">
    <source>
        <dbReference type="ARBA" id="ARBA00023004"/>
    </source>
</evidence>
<evidence type="ECO:0000256" key="11">
    <source>
        <dbReference type="ARBA" id="ARBA00023033"/>
    </source>
</evidence>
<reference evidence="13" key="1">
    <citation type="submission" date="2023-11" db="EMBL/GenBank/DDBJ databases">
        <authorList>
            <person name="De Vega J J."/>
            <person name="De Vega J J."/>
        </authorList>
    </citation>
    <scope>NUCLEOTIDE SEQUENCE</scope>
</reference>
<evidence type="ECO:0000256" key="4">
    <source>
        <dbReference type="ARBA" id="ARBA00010617"/>
    </source>
</evidence>
<keyword evidence="9" id="KW-0560">Oxidoreductase</keyword>
<gene>
    <name evidence="13" type="ORF">MYCIT1_LOCUS35757</name>
</gene>
<dbReference type="SUPFAM" id="SSF48264">
    <property type="entry name" value="Cytochrome P450"/>
    <property type="match status" value="1"/>
</dbReference>
<name>A0AAD2HZ78_9AGAR</name>
<dbReference type="GO" id="GO:0016020">
    <property type="term" value="C:membrane"/>
    <property type="evidence" value="ECO:0007669"/>
    <property type="project" value="UniProtKB-SubCell"/>
</dbReference>
<keyword evidence="6" id="KW-0812">Transmembrane</keyword>